<gene>
    <name evidence="2" type="ORF">BECKMB1821G_GA0114241_10851</name>
    <name evidence="3" type="ORF">BECKMB1821H_GA0114242_10081</name>
    <name evidence="1" type="ORF">BECKMB1821I_GA0114274_10081</name>
</gene>
<dbReference type="EMBL" id="CAADFO010000085">
    <property type="protein sequence ID" value="VFK31464.1"/>
    <property type="molecule type" value="Genomic_DNA"/>
</dbReference>
<dbReference type="InterPro" id="IPR025455">
    <property type="entry name" value="DUF4276"/>
</dbReference>
<evidence type="ECO:0000313" key="1">
    <source>
        <dbReference type="EMBL" id="VFK29029.1"/>
    </source>
</evidence>
<dbReference type="EMBL" id="CAADGH010000008">
    <property type="protein sequence ID" value="VFK74642.1"/>
    <property type="molecule type" value="Genomic_DNA"/>
</dbReference>
<reference evidence="3" key="1">
    <citation type="submission" date="2019-02" db="EMBL/GenBank/DDBJ databases">
        <authorList>
            <person name="Gruber-Vodicka R. H."/>
            <person name="Seah K. B. B."/>
        </authorList>
    </citation>
    <scope>NUCLEOTIDE SEQUENCE</scope>
    <source>
        <strain evidence="2">BECK_BZ197</strain>
        <strain evidence="3">BECK_BZ198</strain>
        <strain evidence="1">BECK_BZ199</strain>
    </source>
</reference>
<evidence type="ECO:0000313" key="2">
    <source>
        <dbReference type="EMBL" id="VFK31464.1"/>
    </source>
</evidence>
<dbReference type="EMBL" id="CAADFQ010000008">
    <property type="protein sequence ID" value="VFK29029.1"/>
    <property type="molecule type" value="Genomic_DNA"/>
</dbReference>
<proteinExistence type="predicted"/>
<dbReference type="AlphaFoldDB" id="A0A451B8Q2"/>
<protein>
    <recommendedName>
        <fullName evidence="4">DUF4276 family protein</fullName>
    </recommendedName>
</protein>
<accession>A0A451B8Q2</accession>
<dbReference type="Pfam" id="PF14103">
    <property type="entry name" value="DUF4276"/>
    <property type="match status" value="1"/>
</dbReference>
<sequence>MHFEILVEDQSGKRALDILVPKIIGDGHTFKVHSYKGIGRIPKKLTAKSDPGKCTLLAKLPRLLKGYGKTLAGRGSDYSEAVIVVCDLDDKCLKAFRQDLLAVLDACNPRPETRFCIAIEEGEAWFLGDIPAVKAAYPKARDKVLDEYENDSICGTWERLADAVFSGGAAALTKKGGRGIGAEKFRWAEKISPHMDVSNNASPSFVYFRDKLRKLCAFQRW</sequence>
<evidence type="ECO:0000313" key="3">
    <source>
        <dbReference type="EMBL" id="VFK74642.1"/>
    </source>
</evidence>
<evidence type="ECO:0008006" key="4">
    <source>
        <dbReference type="Google" id="ProtNLM"/>
    </source>
</evidence>
<name>A0A451B8Q2_9GAMM</name>
<organism evidence="3">
    <name type="scientific">Candidatus Kentrum sp. MB</name>
    <dbReference type="NCBI Taxonomy" id="2138164"/>
    <lineage>
        <taxon>Bacteria</taxon>
        <taxon>Pseudomonadati</taxon>
        <taxon>Pseudomonadota</taxon>
        <taxon>Gammaproteobacteria</taxon>
        <taxon>Candidatus Kentrum</taxon>
    </lineage>
</organism>